<gene>
    <name evidence="9" type="ORF">SCARR_01124</name>
</gene>
<dbReference type="EMBL" id="CAAHFH010000001">
    <property type="protein sequence ID" value="VGO19068.1"/>
    <property type="molecule type" value="Genomic_DNA"/>
</dbReference>
<feature type="domain" description="Glycoside hydrolase family 29 N-terminal" evidence="8">
    <location>
        <begin position="27"/>
        <end position="357"/>
    </location>
</feature>
<proteinExistence type="inferred from homology"/>
<dbReference type="AlphaFoldDB" id="A0A6C2UG23"/>
<dbReference type="InterPro" id="IPR057739">
    <property type="entry name" value="Glyco_hydro_29_N"/>
</dbReference>
<evidence type="ECO:0000256" key="7">
    <source>
        <dbReference type="SAM" id="SignalP"/>
    </source>
</evidence>
<name>A0A6C2UG23_9BACT</name>
<dbReference type="PANTHER" id="PTHR10030:SF37">
    <property type="entry name" value="ALPHA-L-FUCOSIDASE-RELATED"/>
    <property type="match status" value="1"/>
</dbReference>
<dbReference type="Proteomes" id="UP000346198">
    <property type="component" value="Unassembled WGS sequence"/>
</dbReference>
<dbReference type="PANTHER" id="PTHR10030">
    <property type="entry name" value="ALPHA-L-FUCOSIDASE"/>
    <property type="match status" value="1"/>
</dbReference>
<keyword evidence="4 7" id="KW-0732">Signal</keyword>
<evidence type="ECO:0000256" key="2">
    <source>
        <dbReference type="ARBA" id="ARBA00007951"/>
    </source>
</evidence>
<comment type="function">
    <text evidence="1">Alpha-L-fucosidase is responsible for hydrolyzing the alpha-1,6-linked fucose joined to the reducing-end N-acetylglucosamine of the carbohydrate moieties of glycoproteins.</text>
</comment>
<sequence>MKNKFIFVIVLLTMLGLKASAAESPAPSFERIYENREIPSWFNEDKFGIFVVWGVYSVPSFYEGGYSEWYWHLLGTSPANREFHERVYGPDFTYEQFAPQFKAELWDPDFWCKLFKESGAKYVVTTANYHDGFAMYPTAYSKTQNAGAWNSMEVGPKRDLIGELNVAGEKLGLKMGLYYSLYEWYHPKWLSDPADFATNWFHPKFKEVVSRYKPWHIFLDGDWEKGKEVWQTEELARWLYDESPVKDTVVVNDRWAGGDSRGYFGDVFESEYGNGKYTTPAHPWQEDRGIGKSYAYNRAESVYDYESRDELLQTFSSIVGGGGNFLLSIGPRADGIIPSLMQERLLQIGAWLKINGEAIYGTTASPFWPRTYGWGTMSQKPGKLYLHIYKDDLGQLLLHDFGGTVKKAELLHKKGRVPVEFEKNGEQLSLSWPNYLNDSGVTIIALDVQGEIARNTIPVQHENGQLEFNCQAMQIHGEKAYVNYRGYRNQLGIQDWNDSMEFVTAEYIITKPGKYKLSIIYACGDKRRDSGAAHINGAGSEYVLSTAGSTFTETVVGTKYSNDYQLFELGEVEFTAAGKYHLEVKPKENGVWKNFAFQGIKLDPIK</sequence>
<evidence type="ECO:0000313" key="10">
    <source>
        <dbReference type="Proteomes" id="UP000346198"/>
    </source>
</evidence>
<dbReference type="Pfam" id="PF01120">
    <property type="entry name" value="Alpha_L_fucos"/>
    <property type="match status" value="1"/>
</dbReference>
<dbReference type="SUPFAM" id="SSF51445">
    <property type="entry name" value="(Trans)glycosidases"/>
    <property type="match status" value="1"/>
</dbReference>
<feature type="signal peptide" evidence="7">
    <location>
        <begin position="1"/>
        <end position="21"/>
    </location>
</feature>
<comment type="similarity">
    <text evidence="2">Belongs to the glycosyl hydrolase 29 family.</text>
</comment>
<dbReference type="SMART" id="SM00812">
    <property type="entry name" value="Alpha_L_fucos"/>
    <property type="match status" value="1"/>
</dbReference>
<dbReference type="GO" id="GO:0004560">
    <property type="term" value="F:alpha-L-fucosidase activity"/>
    <property type="evidence" value="ECO:0007669"/>
    <property type="project" value="InterPro"/>
</dbReference>
<dbReference type="InterPro" id="IPR000933">
    <property type="entry name" value="Glyco_hydro_29"/>
</dbReference>
<dbReference type="PRINTS" id="PR00741">
    <property type="entry name" value="GLHYDRLASE29"/>
</dbReference>
<dbReference type="RefSeq" id="WP_136060498.1">
    <property type="nucleotide sequence ID" value="NZ_CAAHFH010000001.1"/>
</dbReference>
<dbReference type="Gene3D" id="3.20.20.80">
    <property type="entry name" value="Glycosidases"/>
    <property type="match status" value="1"/>
</dbReference>
<accession>A0A6C2UG23</accession>
<dbReference type="InterPro" id="IPR016286">
    <property type="entry name" value="FUC_metazoa-typ"/>
</dbReference>
<evidence type="ECO:0000313" key="9">
    <source>
        <dbReference type="EMBL" id="VGO19068.1"/>
    </source>
</evidence>
<protein>
    <recommendedName>
        <fullName evidence="3">alpha-L-fucosidase</fullName>
        <ecNumber evidence="3">3.2.1.51</ecNumber>
    </recommendedName>
</protein>
<evidence type="ECO:0000256" key="1">
    <source>
        <dbReference type="ARBA" id="ARBA00004071"/>
    </source>
</evidence>
<evidence type="ECO:0000256" key="5">
    <source>
        <dbReference type="ARBA" id="ARBA00022801"/>
    </source>
</evidence>
<evidence type="ECO:0000256" key="3">
    <source>
        <dbReference type="ARBA" id="ARBA00012662"/>
    </source>
</evidence>
<dbReference type="GO" id="GO:0016139">
    <property type="term" value="P:glycoside catabolic process"/>
    <property type="evidence" value="ECO:0007669"/>
    <property type="project" value="TreeGrafter"/>
</dbReference>
<keyword evidence="6" id="KW-0326">Glycosidase</keyword>
<evidence type="ECO:0000256" key="4">
    <source>
        <dbReference type="ARBA" id="ARBA00022729"/>
    </source>
</evidence>
<dbReference type="GO" id="GO:0005764">
    <property type="term" value="C:lysosome"/>
    <property type="evidence" value="ECO:0007669"/>
    <property type="project" value="TreeGrafter"/>
</dbReference>
<dbReference type="GO" id="GO:0006004">
    <property type="term" value="P:fucose metabolic process"/>
    <property type="evidence" value="ECO:0007669"/>
    <property type="project" value="InterPro"/>
</dbReference>
<feature type="chain" id="PRO_5025607436" description="alpha-L-fucosidase" evidence="7">
    <location>
        <begin position="22"/>
        <end position="606"/>
    </location>
</feature>
<dbReference type="EC" id="3.2.1.51" evidence="3"/>
<reference evidence="9 10" key="1">
    <citation type="submission" date="2019-04" db="EMBL/GenBank/DDBJ databases">
        <authorList>
            <person name="Van Vliet M D."/>
        </authorList>
    </citation>
    <scope>NUCLEOTIDE SEQUENCE [LARGE SCALE GENOMIC DNA]</scope>
    <source>
        <strain evidence="9 10">F21</strain>
    </source>
</reference>
<keyword evidence="5" id="KW-0378">Hydrolase</keyword>
<dbReference type="InterPro" id="IPR017853">
    <property type="entry name" value="GH"/>
</dbReference>
<evidence type="ECO:0000256" key="6">
    <source>
        <dbReference type="ARBA" id="ARBA00023295"/>
    </source>
</evidence>
<evidence type="ECO:0000259" key="8">
    <source>
        <dbReference type="Pfam" id="PF01120"/>
    </source>
</evidence>
<keyword evidence="10" id="KW-1185">Reference proteome</keyword>
<organism evidence="9 10">
    <name type="scientific">Pontiella sulfatireligans</name>
    <dbReference type="NCBI Taxonomy" id="2750658"/>
    <lineage>
        <taxon>Bacteria</taxon>
        <taxon>Pseudomonadati</taxon>
        <taxon>Kiritimatiellota</taxon>
        <taxon>Kiritimatiellia</taxon>
        <taxon>Kiritimatiellales</taxon>
        <taxon>Pontiellaceae</taxon>
        <taxon>Pontiella</taxon>
    </lineage>
</organism>